<dbReference type="AlphaFoldDB" id="A0AAN1SX13"/>
<evidence type="ECO:0000256" key="5">
    <source>
        <dbReference type="ARBA" id="ARBA00022777"/>
    </source>
</evidence>
<evidence type="ECO:0000256" key="3">
    <source>
        <dbReference type="ARBA" id="ARBA00022679"/>
    </source>
</evidence>
<dbReference type="PROSITE" id="PS00108">
    <property type="entry name" value="PROTEIN_KINASE_ST"/>
    <property type="match status" value="1"/>
</dbReference>
<keyword evidence="3" id="KW-0808">Transferase</keyword>
<dbReference type="PROSITE" id="PS00107">
    <property type="entry name" value="PROTEIN_KINASE_ATP"/>
    <property type="match status" value="1"/>
</dbReference>
<dbReference type="EC" id="2.7.11.1" evidence="2"/>
<evidence type="ECO:0000256" key="4">
    <source>
        <dbReference type="ARBA" id="ARBA00022741"/>
    </source>
</evidence>
<dbReference type="SMART" id="SM00220">
    <property type="entry name" value="S_TKc"/>
    <property type="match status" value="1"/>
</dbReference>
<dbReference type="RefSeq" id="WP_212786015.1">
    <property type="nucleotide sequence ID" value="NZ_AP019536.1"/>
</dbReference>
<evidence type="ECO:0000256" key="2">
    <source>
        <dbReference type="ARBA" id="ARBA00012513"/>
    </source>
</evidence>
<dbReference type="InterPro" id="IPR008271">
    <property type="entry name" value="Ser/Thr_kinase_AS"/>
</dbReference>
<dbReference type="InterPro" id="IPR011009">
    <property type="entry name" value="Kinase-like_dom_sf"/>
</dbReference>
<evidence type="ECO:0000256" key="6">
    <source>
        <dbReference type="ARBA" id="ARBA00022840"/>
    </source>
</evidence>
<evidence type="ECO:0000259" key="8">
    <source>
        <dbReference type="PROSITE" id="PS50011"/>
    </source>
</evidence>
<organism evidence="9 10">
    <name type="scientific">Ferrigenium kumadai</name>
    <dbReference type="NCBI Taxonomy" id="1682490"/>
    <lineage>
        <taxon>Bacteria</taxon>
        <taxon>Pseudomonadati</taxon>
        <taxon>Pseudomonadota</taxon>
        <taxon>Betaproteobacteria</taxon>
        <taxon>Nitrosomonadales</taxon>
        <taxon>Gallionellaceae</taxon>
        <taxon>Ferrigenium</taxon>
    </lineage>
</organism>
<feature type="domain" description="Protein kinase" evidence="8">
    <location>
        <begin position="13"/>
        <end position="273"/>
    </location>
</feature>
<evidence type="ECO:0000256" key="7">
    <source>
        <dbReference type="PROSITE-ProRule" id="PRU10141"/>
    </source>
</evidence>
<name>A0AAN1SX13_9PROT</name>
<dbReference type="PROSITE" id="PS50011">
    <property type="entry name" value="PROTEIN_KINASE_DOM"/>
    <property type="match status" value="1"/>
</dbReference>
<dbReference type="InterPro" id="IPR000719">
    <property type="entry name" value="Prot_kinase_dom"/>
</dbReference>
<gene>
    <name evidence="9" type="ORF">FGKAn22_00610</name>
</gene>
<dbReference type="PANTHER" id="PTHR43671">
    <property type="entry name" value="SERINE/THREONINE-PROTEIN KINASE NEK"/>
    <property type="match status" value="1"/>
</dbReference>
<keyword evidence="4 7" id="KW-0547">Nucleotide-binding</keyword>
<accession>A0AAN1SX13</accession>
<dbReference type="Gene3D" id="1.10.510.10">
    <property type="entry name" value="Transferase(Phosphotransferase) domain 1"/>
    <property type="match status" value="1"/>
</dbReference>
<dbReference type="Pfam" id="PF00069">
    <property type="entry name" value="Pkinase"/>
    <property type="match status" value="1"/>
</dbReference>
<evidence type="ECO:0000313" key="9">
    <source>
        <dbReference type="EMBL" id="BBI98368.1"/>
    </source>
</evidence>
<sequence>MAAPSAPTHIGNYSIVEQIGTGASSDVYLALEEKKFASVAIKQLRKTCQSEPYRKLMANEVALVGKLEHKNIVRLLSAHLDDQSGPYVVMEYVKGVPLDRHQHGDTLLPVNTVISVVEQVAFALQYIAGQGVVHRDVKPENIILMPNGQAKLTDFGCAIPTGTAGEMVAGSLAYMSPEQLEGQPLDERADIYALGAVLYRLLCGRHTFEADSEFEARIAILNFPISPIVKHRQGLPPALVAVIDRALKKNKDERYADWSEFIRDLGEAAHVIRMSDYDVDLYRGFSMSTQSVLSRFMSTDRDFSRSGFSRSSMPDSFGA</sequence>
<dbReference type="GO" id="GO:0005524">
    <property type="term" value="F:ATP binding"/>
    <property type="evidence" value="ECO:0007669"/>
    <property type="project" value="UniProtKB-UniRule"/>
</dbReference>
<keyword evidence="6 7" id="KW-0067">ATP-binding</keyword>
<keyword evidence="5" id="KW-0418">Kinase</keyword>
<evidence type="ECO:0000313" key="10">
    <source>
        <dbReference type="Proteomes" id="UP001319121"/>
    </source>
</evidence>
<dbReference type="InterPro" id="IPR017441">
    <property type="entry name" value="Protein_kinase_ATP_BS"/>
</dbReference>
<protein>
    <recommendedName>
        <fullName evidence="2">non-specific serine/threonine protein kinase</fullName>
        <ecNumber evidence="2">2.7.11.1</ecNumber>
    </recommendedName>
</protein>
<evidence type="ECO:0000256" key="1">
    <source>
        <dbReference type="ARBA" id="ARBA00010886"/>
    </source>
</evidence>
<comment type="similarity">
    <text evidence="1">Belongs to the protein kinase superfamily. NEK Ser/Thr protein kinase family. NIMA subfamily.</text>
</comment>
<dbReference type="InterPro" id="IPR050660">
    <property type="entry name" value="NEK_Ser/Thr_kinase"/>
</dbReference>
<dbReference type="KEGG" id="fku:FGKAn22_00610"/>
<dbReference type="EMBL" id="AP019536">
    <property type="protein sequence ID" value="BBI98368.1"/>
    <property type="molecule type" value="Genomic_DNA"/>
</dbReference>
<proteinExistence type="inferred from homology"/>
<dbReference type="GO" id="GO:0004674">
    <property type="term" value="F:protein serine/threonine kinase activity"/>
    <property type="evidence" value="ECO:0007669"/>
    <property type="project" value="UniProtKB-EC"/>
</dbReference>
<dbReference type="Proteomes" id="UP001319121">
    <property type="component" value="Chromosome"/>
</dbReference>
<dbReference type="PANTHER" id="PTHR43671:SF13">
    <property type="entry name" value="SERINE_THREONINE-PROTEIN KINASE NEK2"/>
    <property type="match status" value="1"/>
</dbReference>
<dbReference type="CDD" id="cd14014">
    <property type="entry name" value="STKc_PknB_like"/>
    <property type="match status" value="1"/>
</dbReference>
<keyword evidence="10" id="KW-1185">Reference proteome</keyword>
<feature type="binding site" evidence="7">
    <location>
        <position position="42"/>
    </location>
    <ligand>
        <name>ATP</name>
        <dbReference type="ChEBI" id="CHEBI:30616"/>
    </ligand>
</feature>
<reference evidence="9 10" key="1">
    <citation type="submission" date="2019-03" db="EMBL/GenBank/DDBJ databases">
        <title>Complete genome sequence of Ferrigenium kumadai strain An22, a microaerophilic iron-oxidizing bacterium isolated from a paddy field soil.</title>
        <authorList>
            <person name="Watanabe T."/>
            <person name="Asakawa S."/>
        </authorList>
    </citation>
    <scope>NUCLEOTIDE SEQUENCE [LARGE SCALE GENOMIC DNA]</scope>
    <source>
        <strain evidence="9 10">An22</strain>
    </source>
</reference>
<dbReference type="SUPFAM" id="SSF56112">
    <property type="entry name" value="Protein kinase-like (PK-like)"/>
    <property type="match status" value="1"/>
</dbReference>